<dbReference type="InterPro" id="IPR022496">
    <property type="entry name" value="T6A_TsaB"/>
</dbReference>
<evidence type="ECO:0000256" key="5">
    <source>
        <dbReference type="HAMAP-Rule" id="MF_02210"/>
    </source>
</evidence>
<dbReference type="GO" id="GO:0002949">
    <property type="term" value="P:tRNA threonylcarbamoyladenosine modification"/>
    <property type="evidence" value="ECO:0007669"/>
    <property type="project" value="InterPro"/>
</dbReference>
<feature type="active site" description="Proton donor" evidence="5">
    <location>
        <position position="371"/>
    </location>
</feature>
<evidence type="ECO:0000313" key="7">
    <source>
        <dbReference type="EMBL" id="KKO73044.1"/>
    </source>
</evidence>
<dbReference type="PANTHER" id="PTHR43420:SF44">
    <property type="entry name" value="ACETYLTRANSFERASE YPEA"/>
    <property type="match status" value="1"/>
</dbReference>
<comment type="function">
    <text evidence="5">Acetylates the N-terminal alanine of ribosomal protein bS18.</text>
</comment>
<dbReference type="STRING" id="206506.AAV32_01630"/>
<reference evidence="7 8" key="1">
    <citation type="submission" date="2015-04" db="EMBL/GenBank/DDBJ databases">
        <title>Genome sequence of Kerstersia gyiorum CG1.</title>
        <authorList>
            <person name="Greninger A.L."/>
            <person name="Kozyreva V."/>
            <person name="Chaturvedi V."/>
        </authorList>
    </citation>
    <scope>NUCLEOTIDE SEQUENCE [LARGE SCALE GENOMIC DNA]</scope>
    <source>
        <strain evidence="7 8">CG1</strain>
    </source>
</reference>
<dbReference type="AlphaFoldDB" id="A0A171KVX7"/>
<feature type="domain" description="N-acetyltransferase" evidence="6">
    <location>
        <begin position="258"/>
        <end position="403"/>
    </location>
</feature>
<organism evidence="7 8">
    <name type="scientific">Kerstersia gyiorum</name>
    <dbReference type="NCBI Taxonomy" id="206506"/>
    <lineage>
        <taxon>Bacteria</taxon>
        <taxon>Pseudomonadati</taxon>
        <taxon>Pseudomonadota</taxon>
        <taxon>Betaproteobacteria</taxon>
        <taxon>Burkholderiales</taxon>
        <taxon>Alcaligenaceae</taxon>
        <taxon>Kerstersia</taxon>
    </lineage>
</organism>
<dbReference type="InterPro" id="IPR043129">
    <property type="entry name" value="ATPase_NBD"/>
</dbReference>
<dbReference type="GO" id="GO:0008999">
    <property type="term" value="F:protein-N-terminal-alanine acetyltransferase activity"/>
    <property type="evidence" value="ECO:0007669"/>
    <property type="project" value="UniProtKB-UniRule"/>
</dbReference>
<feature type="binding site" evidence="5">
    <location>
        <begin position="325"/>
        <end position="327"/>
    </location>
    <ligand>
        <name>acetyl-CoA</name>
        <dbReference type="ChEBI" id="CHEBI:57288"/>
    </ligand>
</feature>
<dbReference type="Proteomes" id="UP000078084">
    <property type="component" value="Unassembled WGS sequence"/>
</dbReference>
<dbReference type="Gene3D" id="3.40.630.30">
    <property type="match status" value="1"/>
</dbReference>
<dbReference type="InterPro" id="IPR050680">
    <property type="entry name" value="YpeA/RimI_acetyltransf"/>
</dbReference>
<dbReference type="CDD" id="cd24032">
    <property type="entry name" value="ASKHA_NBD_TsaB"/>
    <property type="match status" value="1"/>
</dbReference>
<gene>
    <name evidence="5" type="primary">rimI</name>
    <name evidence="7" type="ORF">AAV32_01630</name>
</gene>
<comment type="similarity">
    <text evidence="1 5">Belongs to the acetyltransferase family. RimI subfamily.</text>
</comment>
<name>A0A171KVX7_9BURK</name>
<feature type="binding site" evidence="5">
    <location>
        <begin position="333"/>
        <end position="338"/>
    </location>
    <ligand>
        <name>acetyl-CoA</name>
        <dbReference type="ChEBI" id="CHEBI:57288"/>
    </ligand>
</feature>
<evidence type="ECO:0000256" key="2">
    <source>
        <dbReference type="ARBA" id="ARBA00022490"/>
    </source>
</evidence>
<dbReference type="InterPro" id="IPR016181">
    <property type="entry name" value="Acyl_CoA_acyltransferase"/>
</dbReference>
<dbReference type="InterPro" id="IPR043690">
    <property type="entry name" value="RimI"/>
</dbReference>
<dbReference type="InterPro" id="IPR000905">
    <property type="entry name" value="Gcp-like_dom"/>
</dbReference>
<dbReference type="PROSITE" id="PS51186">
    <property type="entry name" value="GNAT"/>
    <property type="match status" value="1"/>
</dbReference>
<keyword evidence="3 5" id="KW-0808">Transferase</keyword>
<dbReference type="EC" id="2.3.1.266" evidence="5"/>
<proteinExistence type="inferred from homology"/>
<dbReference type="PATRIC" id="fig|206506.3.peg.364"/>
<keyword evidence="8" id="KW-1185">Reference proteome</keyword>
<comment type="catalytic activity">
    <reaction evidence="5">
        <text>N-terminal L-alanyl-[ribosomal protein bS18] + acetyl-CoA = N-terminal N(alpha)-acetyl-L-alanyl-[ribosomal protein bS18] + CoA + H(+)</text>
        <dbReference type="Rhea" id="RHEA:43756"/>
        <dbReference type="Rhea" id="RHEA-COMP:10676"/>
        <dbReference type="Rhea" id="RHEA-COMP:10677"/>
        <dbReference type="ChEBI" id="CHEBI:15378"/>
        <dbReference type="ChEBI" id="CHEBI:57287"/>
        <dbReference type="ChEBI" id="CHEBI:57288"/>
        <dbReference type="ChEBI" id="CHEBI:64718"/>
        <dbReference type="ChEBI" id="CHEBI:83683"/>
        <dbReference type="EC" id="2.3.1.266"/>
    </reaction>
</comment>
<keyword evidence="4 5" id="KW-0012">Acyltransferase</keyword>
<evidence type="ECO:0000313" key="8">
    <source>
        <dbReference type="Proteomes" id="UP000078084"/>
    </source>
</evidence>
<comment type="subcellular location">
    <subcellularLocation>
        <location evidence="5">Cytoplasm</location>
    </subcellularLocation>
</comment>
<dbReference type="NCBIfam" id="TIGR01575">
    <property type="entry name" value="rimI"/>
    <property type="match status" value="1"/>
</dbReference>
<keyword evidence="2 5" id="KW-0963">Cytoplasm</keyword>
<dbReference type="InterPro" id="IPR000182">
    <property type="entry name" value="GNAT_dom"/>
</dbReference>
<dbReference type="EMBL" id="LBNE01000001">
    <property type="protein sequence ID" value="KKO73044.1"/>
    <property type="molecule type" value="Genomic_DNA"/>
</dbReference>
<dbReference type="Pfam" id="PF00814">
    <property type="entry name" value="TsaD"/>
    <property type="match status" value="1"/>
</dbReference>
<sequence>MDINLISFETSGPRCSVALLRASAGAIRSIATRSHDGGQDHGQQILPLASSLLRDAGLTVASLHGVAFGQGPGGFTGLRVACGVAQGVAYTLDVPVLPVVSNLAVAAASSAAPGQLVMTALDARMDEVYLAVYRAPAQAGAAWQELLAPQLVAAADAVPWVESLLPGWQASHGAGVAAPLWAGDGWRLTQAGVRFAPELLALRPEAEIVARLGLEALLRGEGRPAPEAMPLYVRDKVAFTTAERAKGDGGNPRASAPIYVQAMGAAHLDSVVDLEAQVQLHPWTRRNFEDALAAGYDAWVLCEGDAVVGFYIAMLAPDVSHLLAVAVAPERQRRGWGWRLLEHFSQRAAEAGLEGLLLEVRPSNTGALALYRRFGFEQIGVRKGYYEAGTERVDAWVFQKRLPVAAGSQA</sequence>
<dbReference type="RefSeq" id="WP_068366862.1">
    <property type="nucleotide sequence ID" value="NZ_LBNE01000001.1"/>
</dbReference>
<evidence type="ECO:0000259" key="6">
    <source>
        <dbReference type="PROSITE" id="PS51186"/>
    </source>
</evidence>
<dbReference type="NCBIfam" id="TIGR03725">
    <property type="entry name" value="T6A_YeaZ"/>
    <property type="match status" value="1"/>
</dbReference>
<evidence type="ECO:0000256" key="1">
    <source>
        <dbReference type="ARBA" id="ARBA00005395"/>
    </source>
</evidence>
<dbReference type="InterPro" id="IPR006464">
    <property type="entry name" value="AcTrfase_RimI/Ard1"/>
</dbReference>
<dbReference type="PANTHER" id="PTHR43420">
    <property type="entry name" value="ACETYLTRANSFERASE"/>
    <property type="match status" value="1"/>
</dbReference>
<dbReference type="CDD" id="cd04301">
    <property type="entry name" value="NAT_SF"/>
    <property type="match status" value="1"/>
</dbReference>
<dbReference type="SUPFAM" id="SSF53067">
    <property type="entry name" value="Actin-like ATPase domain"/>
    <property type="match status" value="2"/>
</dbReference>
<feature type="binding site" evidence="5">
    <location>
        <position position="364"/>
    </location>
    <ligand>
        <name>acetyl-CoA</name>
        <dbReference type="ChEBI" id="CHEBI:57288"/>
    </ligand>
</feature>
<feature type="active site" description="Proton acceptor" evidence="5">
    <location>
        <position position="359"/>
    </location>
</feature>
<protein>
    <recommendedName>
        <fullName evidence="5">[Ribosomal protein bS18]-alanine N-acetyltransferase</fullName>
        <ecNumber evidence="5">2.3.1.266</ecNumber>
    </recommendedName>
</protein>
<dbReference type="GO" id="GO:0005737">
    <property type="term" value="C:cytoplasm"/>
    <property type="evidence" value="ECO:0007669"/>
    <property type="project" value="UniProtKB-SubCell"/>
</dbReference>
<evidence type="ECO:0000256" key="4">
    <source>
        <dbReference type="ARBA" id="ARBA00023315"/>
    </source>
</evidence>
<evidence type="ECO:0000256" key="3">
    <source>
        <dbReference type="ARBA" id="ARBA00022679"/>
    </source>
</evidence>
<dbReference type="HAMAP" id="MF_02210">
    <property type="entry name" value="RimI"/>
    <property type="match status" value="1"/>
</dbReference>
<comment type="caution">
    <text evidence="7">The sequence shown here is derived from an EMBL/GenBank/DDBJ whole genome shotgun (WGS) entry which is preliminary data.</text>
</comment>
<dbReference type="Pfam" id="PF00583">
    <property type="entry name" value="Acetyltransf_1"/>
    <property type="match status" value="1"/>
</dbReference>
<accession>A0A171KVX7</accession>
<dbReference type="SUPFAM" id="SSF55729">
    <property type="entry name" value="Acyl-CoA N-acyltransferases (Nat)"/>
    <property type="match status" value="1"/>
</dbReference>
<dbReference type="Gene3D" id="3.30.420.40">
    <property type="match status" value="2"/>
</dbReference>